<gene>
    <name evidence="2" type="ORF">YM304_14700</name>
</gene>
<dbReference type="PANTHER" id="PTHR42663:SF4">
    <property type="entry name" value="SLL1036 PROTEIN"/>
    <property type="match status" value="1"/>
</dbReference>
<dbReference type="EMBL" id="AP012057">
    <property type="protein sequence ID" value="BAN01784.1"/>
    <property type="molecule type" value="Genomic_DNA"/>
</dbReference>
<sequence length="292" mass="31241">MSVTFHGVRGSTPCHGPEIVRYGGNTSCVSLDIAGVEPILFDLGTGLRYFGAGQPADQPFTGTCLLSHLHWDHIQGIPFFTPLLRDGSEVAVYAPEQLDGLSVEQVFADTIKPPLFPVDLALLPGTVRFHEILNSDFTLVEGSDSTPRIDVKARQIPHVGNTVGYRVECNGASVAYLSDHQMPCDGSLTASEGALELCAGADLIIHDAQFTPDEFVGKCDWGHCTIDYAVWLAVESGAKRLALFHHDPSHHDDELDELFDAAIASGARQGLDVFGAREGQTVVVDGAATATS</sequence>
<proteinExistence type="predicted"/>
<name>A0A6C7E0I7_ILUCY</name>
<evidence type="ECO:0000313" key="3">
    <source>
        <dbReference type="Proteomes" id="UP000011863"/>
    </source>
</evidence>
<dbReference type="InterPro" id="IPR036866">
    <property type="entry name" value="RibonucZ/Hydroxyglut_hydro"/>
</dbReference>
<dbReference type="Proteomes" id="UP000011863">
    <property type="component" value="Chromosome"/>
</dbReference>
<evidence type="ECO:0000259" key="1">
    <source>
        <dbReference type="Pfam" id="PF12706"/>
    </source>
</evidence>
<dbReference type="CDD" id="cd07715">
    <property type="entry name" value="TaR3-like_MBL-fold"/>
    <property type="match status" value="1"/>
</dbReference>
<evidence type="ECO:0000313" key="2">
    <source>
        <dbReference type="EMBL" id="BAN01784.1"/>
    </source>
</evidence>
<accession>A0A6C7E0I7</accession>
<dbReference type="InterPro" id="IPR001279">
    <property type="entry name" value="Metallo-B-lactamas"/>
</dbReference>
<keyword evidence="3" id="KW-1185">Reference proteome</keyword>
<dbReference type="OrthoDB" id="4137979at2"/>
<protein>
    <recommendedName>
        <fullName evidence="1">Metallo-beta-lactamase domain-containing protein</fullName>
    </recommendedName>
</protein>
<feature type="domain" description="Metallo-beta-lactamase" evidence="1">
    <location>
        <begin position="63"/>
        <end position="246"/>
    </location>
</feature>
<reference evidence="2 3" key="1">
    <citation type="journal article" date="2013" name="Int. J. Syst. Evol. Microbiol.">
        <title>Ilumatobacter nonamiense sp. nov. and Ilumatobacter coccineum sp. nov., isolated from seashore sand.</title>
        <authorList>
            <person name="Matsumoto A."/>
            <person name="Kasai H."/>
            <person name="Matsuo Y."/>
            <person name="Shizuri Y."/>
            <person name="Ichikawa N."/>
            <person name="Fujita N."/>
            <person name="Omura S."/>
            <person name="Takahashi Y."/>
        </authorList>
    </citation>
    <scope>NUCLEOTIDE SEQUENCE [LARGE SCALE GENOMIC DNA]</scope>
    <source>
        <strain evidence="3">NBRC 103263 / KCTC 29153 / YM16-304</strain>
    </source>
</reference>
<organism evidence="2 3">
    <name type="scientific">Ilumatobacter coccineus (strain NBRC 103263 / KCTC 29153 / YM16-304)</name>
    <dbReference type="NCBI Taxonomy" id="1313172"/>
    <lineage>
        <taxon>Bacteria</taxon>
        <taxon>Bacillati</taxon>
        <taxon>Actinomycetota</taxon>
        <taxon>Acidimicrobiia</taxon>
        <taxon>Acidimicrobiales</taxon>
        <taxon>Ilumatobacteraceae</taxon>
        <taxon>Ilumatobacter</taxon>
    </lineage>
</organism>
<dbReference type="Gene3D" id="3.60.15.10">
    <property type="entry name" value="Ribonuclease Z/Hydroxyacylglutathione hydrolase-like"/>
    <property type="match status" value="1"/>
</dbReference>
<dbReference type="PANTHER" id="PTHR42663">
    <property type="entry name" value="HYDROLASE C777.06C-RELATED-RELATED"/>
    <property type="match status" value="1"/>
</dbReference>
<dbReference type="KEGG" id="aym:YM304_14700"/>
<dbReference type="AlphaFoldDB" id="A0A6C7E0I7"/>
<dbReference type="SUPFAM" id="SSF56281">
    <property type="entry name" value="Metallo-hydrolase/oxidoreductase"/>
    <property type="match status" value="1"/>
</dbReference>
<dbReference type="Pfam" id="PF12706">
    <property type="entry name" value="Lactamase_B_2"/>
    <property type="match status" value="1"/>
</dbReference>